<gene>
    <name evidence="3" type="ORF">CAL15_12115</name>
</gene>
<evidence type="ECO:0000313" key="3">
    <source>
        <dbReference type="EMBL" id="ARP95052.1"/>
    </source>
</evidence>
<reference evidence="3 4" key="1">
    <citation type="submission" date="2017-05" db="EMBL/GenBank/DDBJ databases">
        <title>Complete and WGS of Bordetella genogroups.</title>
        <authorList>
            <person name="Spilker T."/>
            <person name="LiPuma J."/>
        </authorList>
    </citation>
    <scope>NUCLEOTIDE SEQUENCE [LARGE SCALE GENOMIC DNA]</scope>
    <source>
        <strain evidence="3 4">AU7206</strain>
    </source>
</reference>
<dbReference type="AlphaFoldDB" id="A0A1W6ZCS6"/>
<keyword evidence="4" id="KW-1185">Reference proteome</keyword>
<dbReference type="CDD" id="cd02440">
    <property type="entry name" value="AdoMet_MTases"/>
    <property type="match status" value="1"/>
</dbReference>
<evidence type="ECO:0000313" key="4">
    <source>
        <dbReference type="Proteomes" id="UP000194161"/>
    </source>
</evidence>
<keyword evidence="1" id="KW-0949">S-adenosyl-L-methionine</keyword>
<dbReference type="OrthoDB" id="9805585at2"/>
<accession>A0A1W6ZCS6</accession>
<dbReference type="EMBL" id="CP021111">
    <property type="protein sequence ID" value="ARP95052.1"/>
    <property type="molecule type" value="Genomic_DNA"/>
</dbReference>
<dbReference type="Gene3D" id="3.40.50.150">
    <property type="entry name" value="Vaccinia Virus protein VP39"/>
    <property type="match status" value="1"/>
</dbReference>
<dbReference type="InterPro" id="IPR041698">
    <property type="entry name" value="Methyltransf_25"/>
</dbReference>
<proteinExistence type="predicted"/>
<organism evidence="3 4">
    <name type="scientific">Bordetella genomosp. 13</name>
    <dbReference type="NCBI Taxonomy" id="463040"/>
    <lineage>
        <taxon>Bacteria</taxon>
        <taxon>Pseudomonadati</taxon>
        <taxon>Pseudomonadota</taxon>
        <taxon>Betaproteobacteria</taxon>
        <taxon>Burkholderiales</taxon>
        <taxon>Alcaligenaceae</taxon>
        <taxon>Bordetella</taxon>
    </lineage>
</organism>
<sequence>MAYRLRQHLDPIYAMFGMVRQRVSQCRPEPDHAGGIVRWFSEQLDFYRAWRANPKGIGAVLPSSPGLAAAITREIRAEDGPVLELGSGTGVFTRALLARGVAQSDLALIEMDDAFAEQLAQRFPHAQVCQADAARLMDTPLFGGRQAAAAICGLPLLNMPVRQQANIMRGTFSHLQPGGACYLFTYGWRCPISPRVLARLGLRARRVSIVYLNVPPAQVWKLTRRKRWID</sequence>
<evidence type="ECO:0000256" key="1">
    <source>
        <dbReference type="ARBA" id="ARBA00022691"/>
    </source>
</evidence>
<dbReference type="STRING" id="463040.CAL15_12115"/>
<protein>
    <recommendedName>
        <fullName evidence="2">Methyltransferase domain-containing protein</fullName>
    </recommendedName>
</protein>
<dbReference type="GO" id="GO:0000179">
    <property type="term" value="F:rRNA (adenine-N6,N6-)-dimethyltransferase activity"/>
    <property type="evidence" value="ECO:0007669"/>
    <property type="project" value="InterPro"/>
</dbReference>
<dbReference type="Proteomes" id="UP000194161">
    <property type="component" value="Chromosome"/>
</dbReference>
<dbReference type="InterPro" id="IPR029063">
    <property type="entry name" value="SAM-dependent_MTases_sf"/>
</dbReference>
<evidence type="ECO:0000259" key="2">
    <source>
        <dbReference type="Pfam" id="PF13649"/>
    </source>
</evidence>
<feature type="domain" description="Methyltransferase" evidence="2">
    <location>
        <begin position="82"/>
        <end position="179"/>
    </location>
</feature>
<dbReference type="SUPFAM" id="SSF53335">
    <property type="entry name" value="S-adenosyl-L-methionine-dependent methyltransferases"/>
    <property type="match status" value="1"/>
</dbReference>
<dbReference type="RefSeq" id="WP_086078816.1">
    <property type="nucleotide sequence ID" value="NZ_CP021111.1"/>
</dbReference>
<dbReference type="KEGG" id="bgm:CAL15_12115"/>
<dbReference type="InterPro" id="IPR020596">
    <property type="entry name" value="rRNA_Ade_Mease_Trfase_CS"/>
</dbReference>
<name>A0A1W6ZCS6_9BORD</name>
<dbReference type="Pfam" id="PF13649">
    <property type="entry name" value="Methyltransf_25"/>
    <property type="match status" value="1"/>
</dbReference>
<dbReference type="PROSITE" id="PS01131">
    <property type="entry name" value="RRNA_A_DIMETH"/>
    <property type="match status" value="1"/>
</dbReference>